<dbReference type="InterPro" id="IPR036928">
    <property type="entry name" value="AS_sf"/>
</dbReference>
<name>A0A5D3FJ69_9ACTN</name>
<dbReference type="InterPro" id="IPR023631">
    <property type="entry name" value="Amidase_dom"/>
</dbReference>
<sequence length="470" mass="49651">MVGGVVLGLVGQADALARGEVSARELVEECLESIARQESLGAFRVVRVEAARREAVAADKRLGEGERLPLLGVPVAVKDDTDVAGETTPFAVAGDHRPAVNDGEVVRKLRAAGAIVVGKTTTCELGLWPFSESPGFGAARNPWNPEYTPGGSSGGSAAAVAAGMVAAAVGSDGAGSIRIPAAWTGLVGIKPQRGRVSAHPHTDPFNGLTVWGPLARNVADAALLLDVLSGSHREDVYRLDPIATPFVEAARREPGRLRIAVSFRTAFGVSGKLDPEIRAAVERVARRLTELGHKVFPADPDYGLVGLGLIPRGTVGVAEWLDSIPGARPERRTEVEARIGRTVGRRLLPLAKRLDPYLRRKVGRIFQVADVVLTPTTALPPLKVGAFDGKGYRDTQSGVAAACPYAWTWNVLGWPGVNVPAGFTERGLPIGAQLLGHDSDEATLISLAAQLESAEGWAERRPRELSSPLR</sequence>
<dbReference type="InterPro" id="IPR020556">
    <property type="entry name" value="Amidase_CS"/>
</dbReference>
<dbReference type="EMBL" id="VSRQ01000004">
    <property type="protein sequence ID" value="TYK48263.1"/>
    <property type="molecule type" value="Genomic_DNA"/>
</dbReference>
<dbReference type="Proteomes" id="UP000323505">
    <property type="component" value="Unassembled WGS sequence"/>
</dbReference>
<evidence type="ECO:0000259" key="2">
    <source>
        <dbReference type="Pfam" id="PF01425"/>
    </source>
</evidence>
<organism evidence="3 4">
    <name type="scientific">Actinomadura decatromicini</name>
    <dbReference type="NCBI Taxonomy" id="2604572"/>
    <lineage>
        <taxon>Bacteria</taxon>
        <taxon>Bacillati</taxon>
        <taxon>Actinomycetota</taxon>
        <taxon>Actinomycetes</taxon>
        <taxon>Streptosporangiales</taxon>
        <taxon>Thermomonosporaceae</taxon>
        <taxon>Actinomadura</taxon>
    </lineage>
</organism>
<feature type="domain" description="Amidase" evidence="2">
    <location>
        <begin position="25"/>
        <end position="444"/>
    </location>
</feature>
<dbReference type="PANTHER" id="PTHR11895">
    <property type="entry name" value="TRANSAMIDASE"/>
    <property type="match status" value="1"/>
</dbReference>
<reference evidence="3 4" key="1">
    <citation type="submission" date="2019-08" db="EMBL/GenBank/DDBJ databases">
        <title>Actinomadura sp. nov. CYP1-5 isolated from mountain soil.</title>
        <authorList>
            <person name="Songsumanus A."/>
            <person name="Kuncharoen N."/>
            <person name="Kudo T."/>
            <person name="Yuki M."/>
            <person name="Igarashi Y."/>
            <person name="Tanasupawat S."/>
        </authorList>
    </citation>
    <scope>NUCLEOTIDE SEQUENCE [LARGE SCALE GENOMIC DNA]</scope>
    <source>
        <strain evidence="3 4">CYP1-5</strain>
    </source>
</reference>
<evidence type="ECO:0000256" key="1">
    <source>
        <dbReference type="ARBA" id="ARBA00009199"/>
    </source>
</evidence>
<comment type="caution">
    <text evidence="3">The sequence shown here is derived from an EMBL/GenBank/DDBJ whole genome shotgun (WGS) entry which is preliminary data.</text>
</comment>
<dbReference type="PANTHER" id="PTHR11895:SF7">
    <property type="entry name" value="GLUTAMYL-TRNA(GLN) AMIDOTRANSFERASE SUBUNIT A, MITOCHONDRIAL"/>
    <property type="match status" value="1"/>
</dbReference>
<dbReference type="PROSITE" id="PS00571">
    <property type="entry name" value="AMIDASES"/>
    <property type="match status" value="1"/>
</dbReference>
<keyword evidence="4" id="KW-1185">Reference proteome</keyword>
<dbReference type="SUPFAM" id="SSF75304">
    <property type="entry name" value="Amidase signature (AS) enzymes"/>
    <property type="match status" value="1"/>
</dbReference>
<dbReference type="GO" id="GO:0004040">
    <property type="term" value="F:amidase activity"/>
    <property type="evidence" value="ECO:0007669"/>
    <property type="project" value="UniProtKB-EC"/>
</dbReference>
<evidence type="ECO:0000313" key="3">
    <source>
        <dbReference type="EMBL" id="TYK48263.1"/>
    </source>
</evidence>
<dbReference type="Pfam" id="PF01425">
    <property type="entry name" value="Amidase"/>
    <property type="match status" value="1"/>
</dbReference>
<dbReference type="NCBIfam" id="NF004717">
    <property type="entry name" value="PRK06061.1"/>
    <property type="match status" value="1"/>
</dbReference>
<gene>
    <name evidence="3" type="ORF">FXF68_21705</name>
</gene>
<dbReference type="EC" id="3.5.1.4" evidence="3"/>
<keyword evidence="3" id="KW-0378">Hydrolase</keyword>
<comment type="similarity">
    <text evidence="1">Belongs to the amidase family.</text>
</comment>
<dbReference type="InterPro" id="IPR000120">
    <property type="entry name" value="Amidase"/>
</dbReference>
<evidence type="ECO:0000313" key="4">
    <source>
        <dbReference type="Proteomes" id="UP000323505"/>
    </source>
</evidence>
<proteinExistence type="inferred from homology"/>
<accession>A0A5D3FJ69</accession>
<dbReference type="Gene3D" id="3.90.1300.10">
    <property type="entry name" value="Amidase signature (AS) domain"/>
    <property type="match status" value="1"/>
</dbReference>
<protein>
    <submittedName>
        <fullName evidence="3">Amidase</fullName>
        <ecNumber evidence="3">3.5.1.4</ecNumber>
    </submittedName>
</protein>
<dbReference type="AlphaFoldDB" id="A0A5D3FJ69"/>